<name>A0A3A4B3N6_9ACTN</name>
<dbReference type="Gene3D" id="1.10.390.30">
    <property type="entry name" value="Peptidase M60, enhancin-like domain 3"/>
    <property type="match status" value="1"/>
</dbReference>
<sequence length="399" mass="44615">MLLRGRPSTEDERLRLFQTQRASDFESTGLYLPPGGTLEIVSGGTAAPKVWVGDWDSYQKRAPRPYQLRNGVNRVTDAGGGLVYLSLAGAGETASVTFRGGFQRAPHYVLGRTTPEQWRAMLDERPTPWVELVSERTILTLSREAALLYRDEDQGETLRLLDRIVRGHEKVSGLDGSSPLHAPNANRYHLTWVPATRPGVAAYATHHYTAYPPAYMDRLLGVRKLHDNGWGVWHELGHQFQQMAYKPGDLTEVTVNLYSLAAQKANGLPSNLVKPDAKTGLTPYQSALPKLGRAGLDYNKDFGAFEKLVMLQQLTLAYGEEFWPKVHRLVREERPPSEWDETATRWRYLALYTSRVAGHDLSGFYARWGAPLDERARAELAALKLPAPTVDPSTLKEGP</sequence>
<dbReference type="InterPro" id="IPR035423">
    <property type="entry name" value="M60-like_N"/>
</dbReference>
<dbReference type="Pfam" id="PF13402">
    <property type="entry name" value="Peptidase_M60"/>
    <property type="match status" value="1"/>
</dbReference>
<dbReference type="InterPro" id="IPR051244">
    <property type="entry name" value="TCAF"/>
</dbReference>
<dbReference type="InterPro" id="IPR031161">
    <property type="entry name" value="Peptidase_M60_dom"/>
</dbReference>
<dbReference type="Proteomes" id="UP000265768">
    <property type="component" value="Unassembled WGS sequence"/>
</dbReference>
<evidence type="ECO:0000259" key="1">
    <source>
        <dbReference type="PROSITE" id="PS51723"/>
    </source>
</evidence>
<dbReference type="EMBL" id="QZEY01000004">
    <property type="protein sequence ID" value="RJL32795.1"/>
    <property type="molecule type" value="Genomic_DNA"/>
</dbReference>
<protein>
    <recommendedName>
        <fullName evidence="1">Peptidase M60 domain-containing protein</fullName>
    </recommendedName>
</protein>
<dbReference type="PANTHER" id="PTHR15730:SF5">
    <property type="entry name" value="SI:CH211-210B2.2-RELATED"/>
    <property type="match status" value="1"/>
</dbReference>
<reference evidence="2 3" key="1">
    <citation type="submission" date="2018-09" db="EMBL/GenBank/DDBJ databases">
        <title>YIM 75507 draft genome.</title>
        <authorList>
            <person name="Tang S."/>
            <person name="Feng Y."/>
        </authorList>
    </citation>
    <scope>NUCLEOTIDE SEQUENCE [LARGE SCALE GENOMIC DNA]</scope>
    <source>
        <strain evidence="2 3">YIM 75507</strain>
    </source>
</reference>
<keyword evidence="3" id="KW-1185">Reference proteome</keyword>
<proteinExistence type="predicted"/>
<dbReference type="PANTHER" id="PTHR15730">
    <property type="entry name" value="EXPERIMENTAL AUTOIMMUNE PROSTATITIS ANTIGEN 2-RELATED"/>
    <property type="match status" value="1"/>
</dbReference>
<evidence type="ECO:0000313" key="2">
    <source>
        <dbReference type="EMBL" id="RJL32795.1"/>
    </source>
</evidence>
<dbReference type="SMART" id="SM01276">
    <property type="entry name" value="M60-like"/>
    <property type="match status" value="1"/>
</dbReference>
<dbReference type="Pfam" id="PF17291">
    <property type="entry name" value="M60-like_N"/>
    <property type="match status" value="1"/>
</dbReference>
<dbReference type="Gene3D" id="3.40.390.80">
    <property type="entry name" value="Peptidase M60, enhancin-like domain 2"/>
    <property type="match status" value="1"/>
</dbReference>
<evidence type="ECO:0000313" key="3">
    <source>
        <dbReference type="Proteomes" id="UP000265768"/>
    </source>
</evidence>
<gene>
    <name evidence="2" type="ORF">D5H75_15155</name>
</gene>
<feature type="domain" description="Peptidase M60" evidence="1">
    <location>
        <begin position="23"/>
        <end position="319"/>
    </location>
</feature>
<dbReference type="Gene3D" id="2.60.120.1250">
    <property type="entry name" value="Peptidase M60, enhancin-like domain 1"/>
    <property type="match status" value="1"/>
</dbReference>
<accession>A0A3A4B3N6</accession>
<dbReference type="InterPro" id="IPR042279">
    <property type="entry name" value="Pep_M60_3"/>
</dbReference>
<organism evidence="2 3">
    <name type="scientific">Bailinhaonella thermotolerans</name>
    <dbReference type="NCBI Taxonomy" id="1070861"/>
    <lineage>
        <taxon>Bacteria</taxon>
        <taxon>Bacillati</taxon>
        <taxon>Actinomycetota</taxon>
        <taxon>Actinomycetes</taxon>
        <taxon>Streptosporangiales</taxon>
        <taxon>Streptosporangiaceae</taxon>
        <taxon>Bailinhaonella</taxon>
    </lineage>
</organism>
<dbReference type="PROSITE" id="PS51723">
    <property type="entry name" value="PEPTIDASE_M60"/>
    <property type="match status" value="1"/>
</dbReference>
<comment type="caution">
    <text evidence="2">The sequence shown here is derived from an EMBL/GenBank/DDBJ whole genome shotgun (WGS) entry which is preliminary data.</text>
</comment>
<dbReference type="AlphaFoldDB" id="A0A3A4B3N6"/>